<feature type="transmembrane region" description="Helical" evidence="1">
    <location>
        <begin position="20"/>
        <end position="41"/>
    </location>
</feature>
<feature type="transmembrane region" description="Helical" evidence="1">
    <location>
        <begin position="146"/>
        <end position="167"/>
    </location>
</feature>
<accession>A0A418PW42</accession>
<dbReference type="OrthoDB" id="978987at2"/>
<keyword evidence="1" id="KW-0812">Transmembrane</keyword>
<feature type="transmembrane region" description="Helical" evidence="1">
    <location>
        <begin position="53"/>
        <end position="74"/>
    </location>
</feature>
<dbReference type="Proteomes" id="UP000283522">
    <property type="component" value="Unassembled WGS sequence"/>
</dbReference>
<evidence type="ECO:0000313" key="2">
    <source>
        <dbReference type="EMBL" id="RIW18295.1"/>
    </source>
</evidence>
<feature type="transmembrane region" description="Helical" evidence="1">
    <location>
        <begin position="173"/>
        <end position="193"/>
    </location>
</feature>
<keyword evidence="1" id="KW-1133">Transmembrane helix</keyword>
<dbReference type="EMBL" id="QXML01000001">
    <property type="protein sequence ID" value="RIW18295.1"/>
    <property type="molecule type" value="Genomic_DNA"/>
</dbReference>
<evidence type="ECO:0000256" key="1">
    <source>
        <dbReference type="SAM" id="Phobius"/>
    </source>
</evidence>
<organism evidence="2 3">
    <name type="scientific">Algoriphagus lacus</name>
    <dbReference type="NCBI Taxonomy" id="2056311"/>
    <lineage>
        <taxon>Bacteria</taxon>
        <taxon>Pseudomonadati</taxon>
        <taxon>Bacteroidota</taxon>
        <taxon>Cytophagia</taxon>
        <taxon>Cytophagales</taxon>
        <taxon>Cyclobacteriaceae</taxon>
        <taxon>Algoriphagus</taxon>
    </lineage>
</organism>
<protein>
    <recommendedName>
        <fullName evidence="4">VIT family protein</fullName>
    </recommendedName>
</protein>
<keyword evidence="1" id="KW-0472">Membrane</keyword>
<dbReference type="AlphaFoldDB" id="A0A418PW42"/>
<dbReference type="RefSeq" id="WP_119475774.1">
    <property type="nucleotide sequence ID" value="NZ_QXML01000001.1"/>
</dbReference>
<proteinExistence type="predicted"/>
<evidence type="ECO:0008006" key="4">
    <source>
        <dbReference type="Google" id="ProtNLM"/>
    </source>
</evidence>
<gene>
    <name evidence="2" type="ORF">D0X99_00940</name>
</gene>
<comment type="caution">
    <text evidence="2">The sequence shown here is derived from an EMBL/GenBank/DDBJ whole genome shotgun (WGS) entry which is preliminary data.</text>
</comment>
<feature type="transmembrane region" description="Helical" evidence="1">
    <location>
        <begin position="205"/>
        <end position="223"/>
    </location>
</feature>
<evidence type="ECO:0000313" key="3">
    <source>
        <dbReference type="Proteomes" id="UP000283522"/>
    </source>
</evidence>
<sequence>MKKKPDWSQIVKESAVLAPIDRISEVLFGLIMVLTFTGAISVGTDAREDVRELLWAALGCNLAWGLVDAIMYLMNLIIERGHALSVIQKIHSSRKTENSRQILKDELSPTLSTLIRDQELDHLVGKIKEIPEPGIRLLLTGHDLRAGLQIFLLVFLCTLPIALPFAFIEELELAIRVSNGIALVMLFWGGYLLAQYAGFRKILTAVIYAGIGVLLVALTMALGG</sequence>
<keyword evidence="3" id="KW-1185">Reference proteome</keyword>
<reference evidence="2 3" key="1">
    <citation type="submission" date="2018-09" db="EMBL/GenBank/DDBJ databases">
        <authorList>
            <person name="Wang X."/>
            <person name="Du Z."/>
        </authorList>
    </citation>
    <scope>NUCLEOTIDE SEQUENCE [LARGE SCALE GENOMIC DNA]</scope>
    <source>
        <strain evidence="2 3">N3</strain>
    </source>
</reference>
<name>A0A418PW42_9BACT</name>